<dbReference type="PANTHER" id="PTHR38081:SF1">
    <property type="entry name" value="WAP DOMAIN-CONTAINING PROTEIN"/>
    <property type="match status" value="1"/>
</dbReference>
<dbReference type="InParanoid" id="B8BRF2"/>
<dbReference type="AlphaFoldDB" id="B8BRF2"/>
<dbReference type="PANTHER" id="PTHR38081">
    <property type="entry name" value="WAP DOMAIN-CONTAINING PROTEIN"/>
    <property type="match status" value="1"/>
</dbReference>
<dbReference type="HOGENOM" id="CLU_476115_0_0_1"/>
<dbReference type="EMBL" id="CM000638">
    <property type="protein sequence ID" value="EED96529.1"/>
    <property type="molecule type" value="Genomic_DNA"/>
</dbReference>
<reference evidence="2 3" key="1">
    <citation type="journal article" date="2004" name="Science">
        <title>The genome of the diatom Thalassiosira pseudonana: ecology, evolution, and metabolism.</title>
        <authorList>
            <person name="Armbrust E.V."/>
            <person name="Berges J.A."/>
            <person name="Bowler C."/>
            <person name="Green B.R."/>
            <person name="Martinez D."/>
            <person name="Putnam N.H."/>
            <person name="Zhou S."/>
            <person name="Allen A.E."/>
            <person name="Apt K.E."/>
            <person name="Bechner M."/>
            <person name="Brzezinski M.A."/>
            <person name="Chaal B.K."/>
            <person name="Chiovitti A."/>
            <person name="Davis A.K."/>
            <person name="Demarest M.S."/>
            <person name="Detter J.C."/>
            <person name="Glavina T."/>
            <person name="Goodstein D."/>
            <person name="Hadi M.Z."/>
            <person name="Hellsten U."/>
            <person name="Hildebrand M."/>
            <person name="Jenkins B.D."/>
            <person name="Jurka J."/>
            <person name="Kapitonov V.V."/>
            <person name="Kroger N."/>
            <person name="Lau W.W."/>
            <person name="Lane T.W."/>
            <person name="Larimer F.W."/>
            <person name="Lippmeier J.C."/>
            <person name="Lucas S."/>
            <person name="Medina M."/>
            <person name="Montsant A."/>
            <person name="Obornik M."/>
            <person name="Parker M.S."/>
            <person name="Palenik B."/>
            <person name="Pazour G.J."/>
            <person name="Richardson P.M."/>
            <person name="Rynearson T.A."/>
            <person name="Saito M.A."/>
            <person name="Schwartz D.C."/>
            <person name="Thamatrakoln K."/>
            <person name="Valentin K."/>
            <person name="Vardi A."/>
            <person name="Wilkerson F.P."/>
            <person name="Rokhsar D.S."/>
        </authorList>
    </citation>
    <scope>NUCLEOTIDE SEQUENCE [LARGE SCALE GENOMIC DNA]</scope>
    <source>
        <strain evidence="2 3">CCMP1335</strain>
    </source>
</reference>
<evidence type="ECO:0000313" key="3">
    <source>
        <dbReference type="Proteomes" id="UP000001449"/>
    </source>
</evidence>
<name>B8BRF2_THAPS</name>
<dbReference type="GeneID" id="7443151"/>
<dbReference type="Proteomes" id="UP000001449">
    <property type="component" value="Chromosome 1"/>
</dbReference>
<proteinExistence type="predicted"/>
<dbReference type="PaxDb" id="35128-Thaps20909"/>
<feature type="region of interest" description="Disordered" evidence="1">
    <location>
        <begin position="506"/>
        <end position="539"/>
    </location>
</feature>
<feature type="compositionally biased region" description="Low complexity" evidence="1">
    <location>
        <begin position="506"/>
        <end position="530"/>
    </location>
</feature>
<evidence type="ECO:0000313" key="2">
    <source>
        <dbReference type="EMBL" id="EED96529.1"/>
    </source>
</evidence>
<keyword evidence="3" id="KW-1185">Reference proteome</keyword>
<sequence length="573" mass="60989">MVFRGERGRRVGRCWVAVCVACCVDVRLGLKVVRGAALGNDTLSQDYQLNEKSVLDGRSDDEAHKSPPRLALVVGSMSVAATECGSEAQVLFQSNAYADAIKEDNNYQGGSIISTQSDWNNFLETFHPNHVGESLVRTSINFNEEKVVIGTYATSASCGVLIDKARLECTTISNDSRAVSMNMIIIDTSIGCHIKCLALAQVVYAVAVPIDWEMEESDGFVIDVTGPCLVEAISTTEPPFIKLSEVQVRAECPDGQCLDPDGRCAGEVQCFVDPCDVQTIPCSDGTVCQANYCGGCHDVCVPLESSSTPSTAVDLISAIKLDTTSSTVSAIVDGTMTTTIMPIEMDTTTPSTILTTKSSNQYKQEVRVAFNDGAYSRYLVPDGKNGNYTTIITSNTDLSDFLATFSSLSSQDTTGFDSIDFATEQLVLWTYYQSNGGTVDISTLVRDDSFGCEISCDAEGQVVYALVTPLGTSVSVDTSVTGGCVESVETDAVGGTVTLSTFAASTSTTSPSFRGTASGSSSTSPTTKPSALEATEYVPERNNDPFVSSSSSYSRHPLFHAAFAFIIIGFSML</sequence>
<evidence type="ECO:0000256" key="1">
    <source>
        <dbReference type="SAM" id="MobiDB-lite"/>
    </source>
</evidence>
<organism evidence="2 3">
    <name type="scientific">Thalassiosira pseudonana</name>
    <name type="common">Marine diatom</name>
    <name type="synonym">Cyclotella nana</name>
    <dbReference type="NCBI Taxonomy" id="35128"/>
    <lineage>
        <taxon>Eukaryota</taxon>
        <taxon>Sar</taxon>
        <taxon>Stramenopiles</taxon>
        <taxon>Ochrophyta</taxon>
        <taxon>Bacillariophyta</taxon>
        <taxon>Coscinodiscophyceae</taxon>
        <taxon>Thalassiosirophycidae</taxon>
        <taxon>Thalassiosirales</taxon>
        <taxon>Thalassiosiraceae</taxon>
        <taxon>Thalassiosira</taxon>
    </lineage>
</organism>
<reference evidence="2 3" key="2">
    <citation type="journal article" date="2008" name="Nature">
        <title>The Phaeodactylum genome reveals the evolutionary history of diatom genomes.</title>
        <authorList>
            <person name="Bowler C."/>
            <person name="Allen A.E."/>
            <person name="Badger J.H."/>
            <person name="Grimwood J."/>
            <person name="Jabbari K."/>
            <person name="Kuo A."/>
            <person name="Maheswari U."/>
            <person name="Martens C."/>
            <person name="Maumus F."/>
            <person name="Otillar R.P."/>
            <person name="Rayko E."/>
            <person name="Salamov A."/>
            <person name="Vandepoele K."/>
            <person name="Beszteri B."/>
            <person name="Gruber A."/>
            <person name="Heijde M."/>
            <person name="Katinka M."/>
            <person name="Mock T."/>
            <person name="Valentin K."/>
            <person name="Verret F."/>
            <person name="Berges J.A."/>
            <person name="Brownlee C."/>
            <person name="Cadoret J.P."/>
            <person name="Chiovitti A."/>
            <person name="Choi C.J."/>
            <person name="Coesel S."/>
            <person name="De Martino A."/>
            <person name="Detter J.C."/>
            <person name="Durkin C."/>
            <person name="Falciatore A."/>
            <person name="Fournet J."/>
            <person name="Haruta M."/>
            <person name="Huysman M.J."/>
            <person name="Jenkins B.D."/>
            <person name="Jiroutova K."/>
            <person name="Jorgensen R.E."/>
            <person name="Joubert Y."/>
            <person name="Kaplan A."/>
            <person name="Kroger N."/>
            <person name="Kroth P.G."/>
            <person name="La Roche J."/>
            <person name="Lindquist E."/>
            <person name="Lommer M."/>
            <person name="Martin-Jezequel V."/>
            <person name="Lopez P.J."/>
            <person name="Lucas S."/>
            <person name="Mangogna M."/>
            <person name="McGinnis K."/>
            <person name="Medlin L.K."/>
            <person name="Montsant A."/>
            <person name="Oudot-Le Secq M.P."/>
            <person name="Napoli C."/>
            <person name="Obornik M."/>
            <person name="Parker M.S."/>
            <person name="Petit J.L."/>
            <person name="Porcel B.M."/>
            <person name="Poulsen N."/>
            <person name="Robison M."/>
            <person name="Rychlewski L."/>
            <person name="Rynearson T.A."/>
            <person name="Schmutz J."/>
            <person name="Shapiro H."/>
            <person name="Siaut M."/>
            <person name="Stanley M."/>
            <person name="Sussman M.R."/>
            <person name="Taylor A.R."/>
            <person name="Vardi A."/>
            <person name="von Dassow P."/>
            <person name="Vyverman W."/>
            <person name="Willis A."/>
            <person name="Wyrwicz L.S."/>
            <person name="Rokhsar D.S."/>
            <person name="Weissenbach J."/>
            <person name="Armbrust E.V."/>
            <person name="Green B.R."/>
            <person name="Van de Peer Y."/>
            <person name="Grigoriev I.V."/>
        </authorList>
    </citation>
    <scope>NUCLEOTIDE SEQUENCE [LARGE SCALE GENOMIC DNA]</scope>
    <source>
        <strain evidence="2 3">CCMP1335</strain>
    </source>
</reference>
<dbReference type="KEGG" id="tps:THAPSDRAFT_20909"/>
<dbReference type="RefSeq" id="XP_002286888.1">
    <property type="nucleotide sequence ID" value="XM_002286852.1"/>
</dbReference>
<accession>B8BRF2</accession>
<gene>
    <name evidence="2" type="ORF">THAPSDRAFT_20909</name>
</gene>
<protein>
    <submittedName>
        <fullName evidence="2">Uncharacterized protein</fullName>
    </submittedName>
</protein>